<dbReference type="GO" id="GO:0098552">
    <property type="term" value="C:side of membrane"/>
    <property type="evidence" value="ECO:0007669"/>
    <property type="project" value="UniProtKB-KW"/>
</dbReference>
<evidence type="ECO:0000313" key="16">
    <source>
        <dbReference type="EMBL" id="LAC20324.1"/>
    </source>
</evidence>
<dbReference type="GO" id="GO:0090263">
    <property type="term" value="P:positive regulation of canonical Wnt signaling pathway"/>
    <property type="evidence" value="ECO:0007669"/>
    <property type="project" value="TreeGrafter"/>
</dbReference>
<name>A0A6A7FQ41_9CRUS</name>
<dbReference type="EMBL" id="IACT01000953">
    <property type="protein sequence ID" value="LAC20324.1"/>
    <property type="molecule type" value="mRNA"/>
</dbReference>
<feature type="region of interest" description="Disordered" evidence="13">
    <location>
        <begin position="553"/>
        <end position="607"/>
    </location>
</feature>
<evidence type="ECO:0000256" key="15">
    <source>
        <dbReference type="SAM" id="SignalP"/>
    </source>
</evidence>
<evidence type="ECO:0000256" key="1">
    <source>
        <dbReference type="ARBA" id="ARBA00004609"/>
    </source>
</evidence>
<keyword evidence="10 12" id="KW-0449">Lipoprotein</keyword>
<evidence type="ECO:0000256" key="11">
    <source>
        <dbReference type="RuleBase" id="RU003518"/>
    </source>
</evidence>
<dbReference type="GO" id="GO:0005886">
    <property type="term" value="C:plasma membrane"/>
    <property type="evidence" value="ECO:0007669"/>
    <property type="project" value="UniProtKB-SubCell"/>
</dbReference>
<evidence type="ECO:0000256" key="12">
    <source>
        <dbReference type="RuleBase" id="RU003519"/>
    </source>
</evidence>
<keyword evidence="4 12" id="KW-0336">GPI-anchor</keyword>
<reference evidence="16" key="1">
    <citation type="submission" date="2017-11" db="EMBL/GenBank/DDBJ databases">
        <title>The sensing device of the deep-sea amphipod.</title>
        <authorList>
            <person name="Kobayashi H."/>
            <person name="Nagahama T."/>
            <person name="Arai W."/>
            <person name="Sasagawa Y."/>
            <person name="Umeda M."/>
            <person name="Hayashi T."/>
            <person name="Nikaido I."/>
            <person name="Watanabe H."/>
            <person name="Oguri K."/>
            <person name="Kitazato H."/>
            <person name="Fujioka K."/>
            <person name="Kido Y."/>
            <person name="Takami H."/>
        </authorList>
    </citation>
    <scope>NUCLEOTIDE SEQUENCE</scope>
    <source>
        <tissue evidence="16">Whole body</tissue>
    </source>
</reference>
<dbReference type="PANTHER" id="PTHR10822">
    <property type="entry name" value="GLYPICAN"/>
    <property type="match status" value="1"/>
</dbReference>
<dbReference type="GO" id="GO:0005576">
    <property type="term" value="C:extracellular region"/>
    <property type="evidence" value="ECO:0007669"/>
    <property type="project" value="TreeGrafter"/>
</dbReference>
<feature type="transmembrane region" description="Helical" evidence="14">
    <location>
        <begin position="630"/>
        <end position="652"/>
    </location>
</feature>
<keyword evidence="6 12" id="KW-0654">Proteoglycan</keyword>
<protein>
    <submittedName>
        <fullName evidence="16">Glypican-5-like</fullName>
    </submittedName>
</protein>
<evidence type="ECO:0000256" key="4">
    <source>
        <dbReference type="ARBA" id="ARBA00022622"/>
    </source>
</evidence>
<keyword evidence="3" id="KW-1003">Cell membrane</keyword>
<evidence type="ECO:0000256" key="8">
    <source>
        <dbReference type="ARBA" id="ARBA00023180"/>
    </source>
</evidence>
<feature type="chain" id="PRO_5025679145" evidence="15">
    <location>
        <begin position="25"/>
        <end position="655"/>
    </location>
</feature>
<evidence type="ECO:0000256" key="7">
    <source>
        <dbReference type="ARBA" id="ARBA00023136"/>
    </source>
</evidence>
<evidence type="ECO:0000256" key="6">
    <source>
        <dbReference type="ARBA" id="ARBA00022974"/>
    </source>
</evidence>
<keyword evidence="14" id="KW-0812">Transmembrane</keyword>
<dbReference type="PANTHER" id="PTHR10822:SF29">
    <property type="entry name" value="DIVISION ABNORMALLY DELAYED PROTEIN"/>
    <property type="match status" value="1"/>
</dbReference>
<keyword evidence="14" id="KW-1133">Transmembrane helix</keyword>
<dbReference type="GO" id="GO:0009986">
    <property type="term" value="C:cell surface"/>
    <property type="evidence" value="ECO:0007669"/>
    <property type="project" value="TreeGrafter"/>
</dbReference>
<comment type="subcellular location">
    <subcellularLocation>
        <location evidence="1 12">Cell membrane</location>
        <topology evidence="1 12">Lipid-anchor</topology>
        <topology evidence="1 12">GPI-anchor</topology>
    </subcellularLocation>
</comment>
<keyword evidence="5 15" id="KW-0732">Signal</keyword>
<evidence type="ECO:0000256" key="2">
    <source>
        <dbReference type="ARBA" id="ARBA00010260"/>
    </source>
</evidence>
<dbReference type="GO" id="GO:1905475">
    <property type="term" value="P:regulation of protein localization to membrane"/>
    <property type="evidence" value="ECO:0007669"/>
    <property type="project" value="TreeGrafter"/>
</dbReference>
<dbReference type="AlphaFoldDB" id="A0A6A7FQ41"/>
<dbReference type="InterPro" id="IPR001863">
    <property type="entry name" value="Glypican"/>
</dbReference>
<feature type="compositionally biased region" description="Basic and acidic residues" evidence="13">
    <location>
        <begin position="402"/>
        <end position="414"/>
    </location>
</feature>
<feature type="signal peptide" evidence="15">
    <location>
        <begin position="1"/>
        <end position="24"/>
    </location>
</feature>
<evidence type="ECO:0000256" key="3">
    <source>
        <dbReference type="ARBA" id="ARBA00022475"/>
    </source>
</evidence>
<evidence type="ECO:0000256" key="13">
    <source>
        <dbReference type="SAM" id="MobiDB-lite"/>
    </source>
</evidence>
<evidence type="ECO:0000256" key="5">
    <source>
        <dbReference type="ARBA" id="ARBA00022729"/>
    </source>
</evidence>
<accession>A0A6A7FQ41</accession>
<comment type="similarity">
    <text evidence="2 11">Belongs to the glypican family.</text>
</comment>
<sequence length="655" mass="69498">MMTSSSLKMWCMLVVVMCSGGVSGVVQAVEGDATTTTHGCGEAVHQLIHMGVAPQNLMDNLPSNVSSAACSGGQCCTEEVYATLQQQQHGAALIQHALRSAAHSLSSAIAAHHAALAGAVSDALTESERVTLQVFSTSYTRLTPRVQPVIHALYVGLQEAIDNNHHHHHAPKTASSPAVLEELLTRFWDDLFPVVYHSALHVKMPPFTQSYSECVRDARKTVRPWGIVPALVNDPLGRLVDAAKLMLHALHTASKTTVAARDFVLPPECQVAAARMSTCGLCHGVTEPPCHDLCLNVARGCLAPLAEIGAGWSDMVNGVARAGRALKAARPVLDRLSDHLPDAVLVAMETGPKLQKKIRRECGPPTHETTGIATNEITHGEHSKNLVAQSNILVKSPGAQDGGHESATAKKENGGDASVIEEANGDGLAGASDGGVVANTVGSAGAHSKWRGEVLVKQIVKDMYVTREWWQNLANMLCNNVSSSNHTNERCWNGEQLGTYSREVAGVGVSAQKYNPEVQISSPDSSVYAKADTLRAVKREILAHITWLPEADSYTRNSHGGSHGGYDGHYEKSGNFPDGGSGSYLAPDDEDSAFDGSGYGSGDGIPETEIESIRNTDVHSVNQKPPVGGAASVSASLLGYTVLMPMVAVFLIRQQ</sequence>
<evidence type="ECO:0000256" key="9">
    <source>
        <dbReference type="ARBA" id="ARBA00023207"/>
    </source>
</evidence>
<dbReference type="Pfam" id="PF01153">
    <property type="entry name" value="Glypican"/>
    <property type="match status" value="2"/>
</dbReference>
<dbReference type="GO" id="GO:0016477">
    <property type="term" value="P:cell migration"/>
    <property type="evidence" value="ECO:0007669"/>
    <property type="project" value="TreeGrafter"/>
</dbReference>
<keyword evidence="8" id="KW-0325">Glycoprotein</keyword>
<keyword evidence="9 12" id="KW-0357">Heparan sulfate</keyword>
<evidence type="ECO:0000256" key="10">
    <source>
        <dbReference type="ARBA" id="ARBA00023288"/>
    </source>
</evidence>
<keyword evidence="7 12" id="KW-0472">Membrane</keyword>
<proteinExistence type="evidence at transcript level"/>
<evidence type="ECO:0000256" key="14">
    <source>
        <dbReference type="SAM" id="Phobius"/>
    </source>
</evidence>
<organism evidence="16">
    <name type="scientific">Hirondellea gigas</name>
    <dbReference type="NCBI Taxonomy" id="1518452"/>
    <lineage>
        <taxon>Eukaryota</taxon>
        <taxon>Metazoa</taxon>
        <taxon>Ecdysozoa</taxon>
        <taxon>Arthropoda</taxon>
        <taxon>Crustacea</taxon>
        <taxon>Multicrustacea</taxon>
        <taxon>Malacostraca</taxon>
        <taxon>Eumalacostraca</taxon>
        <taxon>Peracarida</taxon>
        <taxon>Amphipoda</taxon>
        <taxon>Amphilochidea</taxon>
        <taxon>Lysianassida</taxon>
        <taxon>Lysianassidira</taxon>
        <taxon>Lysianassoidea</taxon>
        <taxon>Lysianassidae</taxon>
        <taxon>Hirondellea</taxon>
    </lineage>
</organism>
<feature type="region of interest" description="Disordered" evidence="13">
    <location>
        <begin position="396"/>
        <end position="426"/>
    </location>
</feature>
<comment type="function">
    <text evidence="12">Cell surface proteoglycan.</text>
</comment>